<reference evidence="4" key="1">
    <citation type="journal article" date="2014" name="Front. Microbiol.">
        <title>High frequency of phylogenetically diverse reductive dehalogenase-homologous genes in deep subseafloor sedimentary metagenomes.</title>
        <authorList>
            <person name="Kawai M."/>
            <person name="Futagami T."/>
            <person name="Toyoda A."/>
            <person name="Takaki Y."/>
            <person name="Nishi S."/>
            <person name="Hori S."/>
            <person name="Arai W."/>
            <person name="Tsubouchi T."/>
            <person name="Morono Y."/>
            <person name="Uchiyama I."/>
            <person name="Ito T."/>
            <person name="Fujiyama A."/>
            <person name="Inagaki F."/>
            <person name="Takami H."/>
        </authorList>
    </citation>
    <scope>NUCLEOTIDE SEQUENCE</scope>
    <source>
        <strain evidence="4">Expedition CK06-06</strain>
    </source>
</reference>
<name>X1ND25_9ZZZZ</name>
<feature type="non-terminal residue" evidence="4">
    <location>
        <position position="1"/>
    </location>
</feature>
<evidence type="ECO:0000256" key="1">
    <source>
        <dbReference type="ARBA" id="ARBA00023004"/>
    </source>
</evidence>
<dbReference type="PANTHER" id="PTHR43742">
    <property type="entry name" value="TRIMETHYLAMINE-N-OXIDE REDUCTASE"/>
    <property type="match status" value="1"/>
</dbReference>
<dbReference type="Pfam" id="PF00384">
    <property type="entry name" value="Molybdopterin"/>
    <property type="match status" value="1"/>
</dbReference>
<proteinExistence type="predicted"/>
<dbReference type="PANTHER" id="PTHR43742:SF6">
    <property type="entry name" value="OXIDOREDUCTASE YYAE-RELATED"/>
    <property type="match status" value="1"/>
</dbReference>
<keyword evidence="2" id="KW-0479">Metal-binding</keyword>
<gene>
    <name evidence="4" type="ORF">S06H3_18703</name>
</gene>
<feature type="domain" description="Molybdopterin oxidoreductase" evidence="3">
    <location>
        <begin position="42"/>
        <end position="216"/>
    </location>
</feature>
<dbReference type="InterPro" id="IPR006656">
    <property type="entry name" value="Mopterin_OxRdtase"/>
</dbReference>
<dbReference type="AlphaFoldDB" id="X1ND25"/>
<dbReference type="EMBL" id="BARV01009491">
    <property type="protein sequence ID" value="GAI16564.1"/>
    <property type="molecule type" value="Genomic_DNA"/>
</dbReference>
<dbReference type="Gene3D" id="3.40.228.10">
    <property type="entry name" value="Dimethylsulfoxide Reductase, domain 2"/>
    <property type="match status" value="1"/>
</dbReference>
<keyword evidence="2" id="KW-0411">Iron-sulfur</keyword>
<comment type="caution">
    <text evidence="4">The sequence shown here is derived from an EMBL/GenBank/DDBJ whole genome shotgun (WGS) entry which is preliminary data.</text>
</comment>
<dbReference type="GO" id="GO:0051536">
    <property type="term" value="F:iron-sulfur cluster binding"/>
    <property type="evidence" value="ECO:0007669"/>
    <property type="project" value="UniProtKB-KW"/>
</dbReference>
<dbReference type="Gene3D" id="3.40.50.740">
    <property type="match status" value="1"/>
</dbReference>
<feature type="non-terminal residue" evidence="4">
    <location>
        <position position="310"/>
    </location>
</feature>
<sequence>DYLIAKYIMNKILATKKYDIDFLNQHVDNYKDIFTEVEKIDENKILQLTGLTREILEAFTKVLFEFQHKTLFIVGFGPQKYFYGGKNLNTIALIQILLGNFGKLGTGFLFSQSGFSKEFTNSLMNYITQPQLYTPCNSFPLVNLGTSLSSNKFKMLFVYNLNPASSLPNQTILRKSLSREDLYVVVLDMFLNETTKFADIVIPAKFDLECDDFITPYFTPGISINQGGPCPYPDCLSNYEFFQLLAKKIRWEDDKLFQETQEEIFKKCVELLPKEVQQSLKLNGYYIPFGINDIPYEDLNFPTFNGKIQI</sequence>
<evidence type="ECO:0000313" key="4">
    <source>
        <dbReference type="EMBL" id="GAI16564.1"/>
    </source>
</evidence>
<keyword evidence="1" id="KW-0408">Iron</keyword>
<accession>X1ND25</accession>
<evidence type="ECO:0000259" key="3">
    <source>
        <dbReference type="Pfam" id="PF00384"/>
    </source>
</evidence>
<dbReference type="Gene3D" id="3.30.2070.10">
    <property type="entry name" value="Formate dehydrogenase/DMSO reductase"/>
    <property type="match status" value="1"/>
</dbReference>
<protein>
    <recommendedName>
        <fullName evidence="3">Molybdopterin oxidoreductase domain-containing protein</fullName>
    </recommendedName>
</protein>
<dbReference type="InterPro" id="IPR050612">
    <property type="entry name" value="Prok_Mopterin_Oxidored"/>
</dbReference>
<dbReference type="GO" id="GO:0016491">
    <property type="term" value="F:oxidoreductase activity"/>
    <property type="evidence" value="ECO:0007669"/>
    <property type="project" value="InterPro"/>
</dbReference>
<organism evidence="4">
    <name type="scientific">marine sediment metagenome</name>
    <dbReference type="NCBI Taxonomy" id="412755"/>
    <lineage>
        <taxon>unclassified sequences</taxon>
        <taxon>metagenomes</taxon>
        <taxon>ecological metagenomes</taxon>
    </lineage>
</organism>
<evidence type="ECO:0000256" key="2">
    <source>
        <dbReference type="ARBA" id="ARBA00023014"/>
    </source>
</evidence>
<dbReference type="SUPFAM" id="SSF53706">
    <property type="entry name" value="Formate dehydrogenase/DMSO reductase, domains 1-3"/>
    <property type="match status" value="1"/>
</dbReference>